<dbReference type="AlphaFoldDB" id="A0A127PCK1"/>
<proteinExistence type="predicted"/>
<dbReference type="PATRIC" id="fig|158899.10.peg.2858"/>
<organism evidence="1">
    <name type="scientific">Collimonas fungivorans</name>
    <dbReference type="NCBI Taxonomy" id="158899"/>
    <lineage>
        <taxon>Bacteria</taxon>
        <taxon>Pseudomonadati</taxon>
        <taxon>Pseudomonadota</taxon>
        <taxon>Betaproteobacteria</taxon>
        <taxon>Burkholderiales</taxon>
        <taxon>Oxalobacteraceae</taxon>
        <taxon>Collimonas</taxon>
    </lineage>
</organism>
<evidence type="ECO:0000313" key="2">
    <source>
        <dbReference type="Proteomes" id="UP000072421"/>
    </source>
</evidence>
<dbReference type="EMBL" id="CP013232">
    <property type="protein sequence ID" value="AMO95532.1"/>
    <property type="molecule type" value="Genomic_DNA"/>
</dbReference>
<accession>A0A127PCK1</accession>
<sequence>MEDHRAALIEIDALMSSEFNTPDGNRLDILATLVEAFEVKHFPMELPDPVDAINFVWAKRD</sequence>
<protein>
    <submittedName>
        <fullName evidence="1">Uncharacterized protein</fullName>
    </submittedName>
</protein>
<reference evidence="1 2" key="1">
    <citation type="submission" date="2015-11" db="EMBL/GenBank/DDBJ databases">
        <title>Exploring the genomic traits of fungus-feeding bacterial genus Collimonas.</title>
        <authorList>
            <person name="Song C."/>
            <person name="Schmidt R."/>
            <person name="de Jager V."/>
            <person name="Krzyzanowska D."/>
            <person name="Jongedijk E."/>
            <person name="Cankar K."/>
            <person name="Beekwilder J."/>
            <person name="van Veen A."/>
            <person name="de Boer W."/>
            <person name="van Veen J.A."/>
            <person name="Garbeva P."/>
        </authorList>
    </citation>
    <scope>NUCLEOTIDE SEQUENCE [LARGE SCALE GENOMIC DNA]</scope>
    <source>
        <strain evidence="1 2">Ter6</strain>
    </source>
</reference>
<evidence type="ECO:0000313" key="1">
    <source>
        <dbReference type="EMBL" id="AMO95532.1"/>
    </source>
</evidence>
<dbReference type="Proteomes" id="UP000072421">
    <property type="component" value="Chromosome"/>
</dbReference>
<gene>
    <name evidence="1" type="ORF">CFter6_2866</name>
</gene>
<name>A0A127PCK1_9BURK</name>